<dbReference type="EMBL" id="JAFKCT010000006">
    <property type="protein sequence ID" value="MBN7812095.1"/>
    <property type="molecule type" value="Genomic_DNA"/>
</dbReference>
<reference evidence="2 3" key="1">
    <citation type="submission" date="2021-03" db="EMBL/GenBank/DDBJ databases">
        <title>novel species isolated from a fishpond in China.</title>
        <authorList>
            <person name="Lu H."/>
            <person name="Cai Z."/>
        </authorList>
    </citation>
    <scope>NUCLEOTIDE SEQUENCE [LARGE SCALE GENOMIC DNA]</scope>
    <source>
        <strain evidence="2 3">H41</strain>
    </source>
</reference>
<dbReference type="GO" id="GO:0017178">
    <property type="term" value="F:diphthine-ammonia ligase activity"/>
    <property type="evidence" value="ECO:0007669"/>
    <property type="project" value="UniProtKB-EC"/>
</dbReference>
<dbReference type="NCBIfam" id="TIGR00290">
    <property type="entry name" value="MJ0570_dom"/>
    <property type="match status" value="1"/>
</dbReference>
<dbReference type="InterPro" id="IPR002761">
    <property type="entry name" value="Diphthami_syn_dom"/>
</dbReference>
<dbReference type="Pfam" id="PF01902">
    <property type="entry name" value="Diphthami_syn_2"/>
    <property type="match status" value="1"/>
</dbReference>
<dbReference type="Gene3D" id="3.90.1490.10">
    <property type="entry name" value="putative n-type atp pyrophosphatase, domain 2"/>
    <property type="match status" value="1"/>
</dbReference>
<keyword evidence="2" id="KW-0436">Ligase</keyword>
<dbReference type="Gene3D" id="3.40.50.620">
    <property type="entry name" value="HUPs"/>
    <property type="match status" value="1"/>
</dbReference>
<dbReference type="RefSeq" id="WP_206578878.1">
    <property type="nucleotide sequence ID" value="NZ_JAFKCT010000006.1"/>
</dbReference>
<comment type="caution">
    <text evidence="2">The sequence shown here is derived from an EMBL/GenBank/DDBJ whole genome shotgun (WGS) entry which is preliminary data.</text>
</comment>
<keyword evidence="3" id="KW-1185">Reference proteome</keyword>
<feature type="domain" description="Diphthamide synthase" evidence="1">
    <location>
        <begin position="11"/>
        <end position="211"/>
    </location>
</feature>
<dbReference type="Proteomes" id="UP000664317">
    <property type="component" value="Unassembled WGS sequence"/>
</dbReference>
<accession>A0ABS3C7H2</accession>
<sequence length="239" mass="26696">MDASPIPVSLSWSGGKDSAFALFHLLQDPRYDIRRLHTTFGEQTRRVGMHGIAEELIDLQAESLGLPLDKIYYPASGDNRAYEKAIHSYLDQLEASGISQLAYGDIFLEDLRAYREQQLASRGFSAVFPLWEKPTGELAIEFVKTGFKTLICAADAELISKERVGRDFDRSFLEGLAKGVDPCGENGEFHSFCYDGPIFFRPLPISVGEIVEQSYDILLANGERGEKRFWFADISAAAQ</sequence>
<evidence type="ECO:0000259" key="1">
    <source>
        <dbReference type="Pfam" id="PF01902"/>
    </source>
</evidence>
<name>A0ABS3C7H2_9BACT</name>
<dbReference type="SUPFAM" id="SSF52402">
    <property type="entry name" value="Adenine nucleotide alpha hydrolases-like"/>
    <property type="match status" value="1"/>
</dbReference>
<organism evidence="2 3">
    <name type="scientific">Algoriphagus oliviformis</name>
    <dbReference type="NCBI Taxonomy" id="2811231"/>
    <lineage>
        <taxon>Bacteria</taxon>
        <taxon>Pseudomonadati</taxon>
        <taxon>Bacteroidota</taxon>
        <taxon>Cytophagia</taxon>
        <taxon>Cytophagales</taxon>
        <taxon>Cyclobacteriaceae</taxon>
        <taxon>Algoriphagus</taxon>
    </lineage>
</organism>
<proteinExistence type="predicted"/>
<evidence type="ECO:0000313" key="2">
    <source>
        <dbReference type="EMBL" id="MBN7812095.1"/>
    </source>
</evidence>
<evidence type="ECO:0000313" key="3">
    <source>
        <dbReference type="Proteomes" id="UP000664317"/>
    </source>
</evidence>
<gene>
    <name evidence="2" type="ORF">J0A68_14170</name>
</gene>
<protein>
    <submittedName>
        <fullName evidence="2">Diphthine--ammonia ligase</fullName>
        <ecNumber evidence="2">6.3.1.14</ecNumber>
    </submittedName>
</protein>
<dbReference type="InterPro" id="IPR014729">
    <property type="entry name" value="Rossmann-like_a/b/a_fold"/>
</dbReference>
<dbReference type="EC" id="6.3.1.14" evidence="2"/>